<dbReference type="AlphaFoldDB" id="A0A918PMH5"/>
<evidence type="ECO:0000256" key="1">
    <source>
        <dbReference type="SAM" id="MobiDB-lite"/>
    </source>
</evidence>
<name>A0A918PMH5_9ACTN</name>
<evidence type="ECO:0000313" key="4">
    <source>
        <dbReference type="Proteomes" id="UP000630936"/>
    </source>
</evidence>
<proteinExistence type="predicted"/>
<keyword evidence="2" id="KW-1133">Transmembrane helix</keyword>
<accession>A0A918PMH5</accession>
<evidence type="ECO:0000313" key="3">
    <source>
        <dbReference type="EMBL" id="GGZ14746.1"/>
    </source>
</evidence>
<reference evidence="3" key="1">
    <citation type="journal article" date="2014" name="Int. J. Syst. Evol. Microbiol.">
        <title>Complete genome sequence of Corynebacterium casei LMG S-19264T (=DSM 44701T), isolated from a smear-ripened cheese.</title>
        <authorList>
            <consortium name="US DOE Joint Genome Institute (JGI-PGF)"/>
            <person name="Walter F."/>
            <person name="Albersmeier A."/>
            <person name="Kalinowski J."/>
            <person name="Ruckert C."/>
        </authorList>
    </citation>
    <scope>NUCLEOTIDE SEQUENCE</scope>
    <source>
        <strain evidence="3">JCM 4988</strain>
    </source>
</reference>
<comment type="caution">
    <text evidence="3">The sequence shown here is derived from an EMBL/GenBank/DDBJ whole genome shotgun (WGS) entry which is preliminary data.</text>
</comment>
<feature type="transmembrane region" description="Helical" evidence="2">
    <location>
        <begin position="20"/>
        <end position="39"/>
    </location>
</feature>
<keyword evidence="2" id="KW-0812">Transmembrane</keyword>
<protein>
    <submittedName>
        <fullName evidence="3">Uncharacterized protein</fullName>
    </submittedName>
</protein>
<gene>
    <name evidence="3" type="ORF">GCM10010387_03670</name>
</gene>
<dbReference type="EMBL" id="BMWG01000001">
    <property type="protein sequence ID" value="GGZ14746.1"/>
    <property type="molecule type" value="Genomic_DNA"/>
</dbReference>
<feature type="compositionally biased region" description="Polar residues" evidence="1">
    <location>
        <begin position="97"/>
        <end position="115"/>
    </location>
</feature>
<organism evidence="3 4">
    <name type="scientific">Streptomyces inusitatus</name>
    <dbReference type="NCBI Taxonomy" id="68221"/>
    <lineage>
        <taxon>Bacteria</taxon>
        <taxon>Bacillati</taxon>
        <taxon>Actinomycetota</taxon>
        <taxon>Actinomycetes</taxon>
        <taxon>Kitasatosporales</taxon>
        <taxon>Streptomycetaceae</taxon>
        <taxon>Streptomyces</taxon>
    </lineage>
</organism>
<evidence type="ECO:0000256" key="2">
    <source>
        <dbReference type="SAM" id="Phobius"/>
    </source>
</evidence>
<feature type="compositionally biased region" description="Polar residues" evidence="1">
    <location>
        <begin position="48"/>
        <end position="63"/>
    </location>
</feature>
<keyword evidence="4" id="KW-1185">Reference proteome</keyword>
<reference evidence="3" key="2">
    <citation type="submission" date="2020-09" db="EMBL/GenBank/DDBJ databases">
        <authorList>
            <person name="Sun Q."/>
            <person name="Ohkuma M."/>
        </authorList>
    </citation>
    <scope>NUCLEOTIDE SEQUENCE</scope>
    <source>
        <strain evidence="3">JCM 4988</strain>
    </source>
</reference>
<keyword evidence="2" id="KW-0472">Membrane</keyword>
<feature type="region of interest" description="Disordered" evidence="1">
    <location>
        <begin position="48"/>
        <end position="147"/>
    </location>
</feature>
<sequence>MITERPPFGALRAREYRGPLRILWLALLVISLMYAHGLYGENPAHHLSSTAFSTANSGHSSAESHGGPGAGTGSSPGHAPHGSDLAHPDEQCMPGQPQLTVSQQVSGSDGLGQSTLRDRTAERAQPVEGSGVGSSPACPRTSGILRI</sequence>
<dbReference type="Proteomes" id="UP000630936">
    <property type="component" value="Unassembled WGS sequence"/>
</dbReference>